<dbReference type="Proteomes" id="UP001596408">
    <property type="component" value="Unassembled WGS sequence"/>
</dbReference>
<gene>
    <name evidence="8" type="ORF">ACFQEV_08105</name>
</gene>
<sequence>MQQYDVVVTGGTPAGIGAAVCAARSDFDTLLVTYNDHLGGMMASGLGMTDTLLHPDKGRSPVLDEFFERVATHYREEYGPDSPQYRTCNDGLAFEPHVAEEAFEALVDAEATLDVEREWHPVTAERSGRTVSCVTFAASQDDRTTTVSAEAFVDATYEGDLAATAGVPYRVGREGREEYGERFAGTVFTDADDVTTIGAGSTGEGDEAVQSYNYRICLSSDPDNMRYPEKPDGYDRREYLWVLHDLEEMRELLDERGVEDPMAFGLSDRSAPELSTAMRRWYDRDEPPVAVDDDDRWVPLTDDVYRGSDPVEDELLPLPAQTRLLGRTPEGLAGDIHLNQEGEEFVWGNLPNDKRDMNACDLVGESHTYPEADWETRREIAQRHLDYALGFIYFLQNDDAVPERARSEAQQWGLATDEFEDNDNEPFQLYVREARRIEGRETFTEHDAFLAEGLNRAPVNDGSVAIAEFPLDPHDVKAVRRTGTASDGRFFLTESTVPSQIDYGTMLPEGLDNLLVPVALSASHVGFQTVRLEPTWFQLGEAAGVAAARALRTDALPGTLDTVDLQHELAEAGTMLTYFSDADSTAEEPWAAAVQVLGAKGFFDGYAARPGDPLDTATADAWAVVTADFLSSDGDAAERARRLPTPEERSVAEPVGSDGFLAVLADELETDTDPAAAASEVGVPDEVTLTRGEAAQIVYKIVTDRRGIDV</sequence>
<dbReference type="GO" id="GO:0051539">
    <property type="term" value="F:4 iron, 4 sulfur cluster binding"/>
    <property type="evidence" value="ECO:0007669"/>
    <property type="project" value="UniProtKB-UniRule"/>
</dbReference>
<keyword evidence="6 7" id="KW-0411">Iron-sulfur</keyword>
<comment type="cofactor">
    <cofactor evidence="7">
        <name>FAD</name>
        <dbReference type="ChEBI" id="CHEBI:57692"/>
    </cofactor>
</comment>
<keyword evidence="9" id="KW-1185">Reference proteome</keyword>
<keyword evidence="1 7" id="KW-0004">4Fe-4S</keyword>
<dbReference type="GO" id="GO:0016491">
    <property type="term" value="F:oxidoreductase activity"/>
    <property type="evidence" value="ECO:0007669"/>
    <property type="project" value="UniProtKB-UniRule"/>
</dbReference>
<name>A0ABD5TZL1_9EURY</name>
<evidence type="ECO:0000256" key="6">
    <source>
        <dbReference type="ARBA" id="ARBA00023014"/>
    </source>
</evidence>
<dbReference type="GO" id="GO:0046872">
    <property type="term" value="F:metal ion binding"/>
    <property type="evidence" value="ECO:0007669"/>
    <property type="project" value="UniProtKB-KW"/>
</dbReference>
<evidence type="ECO:0000256" key="2">
    <source>
        <dbReference type="ARBA" id="ARBA00022630"/>
    </source>
</evidence>
<dbReference type="AlphaFoldDB" id="A0ABD5TZL1"/>
<keyword evidence="5 7" id="KW-0408">Iron</keyword>
<comment type="caution">
    <text evidence="8">The sequence shown here is derived from an EMBL/GenBank/DDBJ whole genome shotgun (WGS) entry which is preliminary data.</text>
</comment>
<dbReference type="Gene3D" id="3.50.50.60">
    <property type="entry name" value="FAD/NAD(P)-binding domain"/>
    <property type="match status" value="1"/>
</dbReference>
<dbReference type="PANTHER" id="PTHR43498">
    <property type="entry name" value="FERREDOXIN:COB-COM HETERODISULFIDE REDUCTASE SUBUNIT A"/>
    <property type="match status" value="1"/>
</dbReference>
<comment type="pathway">
    <text evidence="7">Cofactor metabolism; coenzyme M-coenzyme B heterodisulfide reduction; coenzyme B and coenzyme M from coenzyme M-coenzyme B heterodisulfide: step 1/1.</text>
</comment>
<dbReference type="PANTHER" id="PTHR43498:SF1">
    <property type="entry name" value="COB--COM HETERODISULFIDE REDUCTASE IRON-SULFUR SUBUNIT A"/>
    <property type="match status" value="1"/>
</dbReference>
<dbReference type="InterPro" id="IPR039650">
    <property type="entry name" value="HdrA-like"/>
</dbReference>
<evidence type="ECO:0000256" key="5">
    <source>
        <dbReference type="ARBA" id="ARBA00023004"/>
    </source>
</evidence>
<keyword evidence="3 7" id="KW-0479">Metal-binding</keyword>
<keyword evidence="7" id="KW-0274">FAD</keyword>
<evidence type="ECO:0000256" key="4">
    <source>
        <dbReference type="ARBA" id="ARBA00023002"/>
    </source>
</evidence>
<dbReference type="EMBL" id="JBHSXH010000011">
    <property type="protein sequence ID" value="MFC6824952.1"/>
    <property type="molecule type" value="Genomic_DNA"/>
</dbReference>
<dbReference type="Pfam" id="PF12831">
    <property type="entry name" value="FAD_oxidored"/>
    <property type="match status" value="1"/>
</dbReference>
<comment type="subunit">
    <text evidence="7">The ferredoxin:CoB-CoM heterodisulfide reductase is composed of three subunits; HdrA, HdrB and HdrC.</text>
</comment>
<evidence type="ECO:0000313" key="9">
    <source>
        <dbReference type="Proteomes" id="UP001596408"/>
    </source>
</evidence>
<comment type="similarity">
    <text evidence="7">Belongs to the HdrA family.</text>
</comment>
<dbReference type="EC" id="1.8.-.-" evidence="7"/>
<accession>A0ABD5TZL1</accession>
<protein>
    <recommendedName>
        <fullName evidence="7">CoB--CoM heterodisulfide reductase iron-sulfur subunit A</fullName>
        <ecNumber evidence="7">1.8.-.-</ecNumber>
    </recommendedName>
</protein>
<evidence type="ECO:0000256" key="7">
    <source>
        <dbReference type="RuleBase" id="RU366072"/>
    </source>
</evidence>
<dbReference type="InterPro" id="IPR036188">
    <property type="entry name" value="FAD/NAD-bd_sf"/>
</dbReference>
<evidence type="ECO:0000256" key="3">
    <source>
        <dbReference type="ARBA" id="ARBA00022723"/>
    </source>
</evidence>
<dbReference type="SUPFAM" id="SSF51905">
    <property type="entry name" value="FAD/NAD(P)-binding domain"/>
    <property type="match status" value="1"/>
</dbReference>
<evidence type="ECO:0000256" key="1">
    <source>
        <dbReference type="ARBA" id="ARBA00022485"/>
    </source>
</evidence>
<keyword evidence="2 7" id="KW-0285">Flavoprotein</keyword>
<organism evidence="8 9">
    <name type="scientific">Halopelagius fulvigenes</name>
    <dbReference type="NCBI Taxonomy" id="1198324"/>
    <lineage>
        <taxon>Archaea</taxon>
        <taxon>Methanobacteriati</taxon>
        <taxon>Methanobacteriota</taxon>
        <taxon>Stenosarchaea group</taxon>
        <taxon>Halobacteria</taxon>
        <taxon>Halobacteriales</taxon>
        <taxon>Haloferacaceae</taxon>
    </lineage>
</organism>
<evidence type="ECO:0000313" key="8">
    <source>
        <dbReference type="EMBL" id="MFC6824952.1"/>
    </source>
</evidence>
<comment type="cofactor">
    <cofactor evidence="7">
        <name>[4Fe-4S] cluster</name>
        <dbReference type="ChEBI" id="CHEBI:49883"/>
    </cofactor>
</comment>
<keyword evidence="4 7" id="KW-0560">Oxidoreductase</keyword>
<reference evidence="8 9" key="1">
    <citation type="journal article" date="2019" name="Int. J. Syst. Evol. Microbiol.">
        <title>The Global Catalogue of Microorganisms (GCM) 10K type strain sequencing project: providing services to taxonomists for standard genome sequencing and annotation.</title>
        <authorList>
            <consortium name="The Broad Institute Genomics Platform"/>
            <consortium name="The Broad Institute Genome Sequencing Center for Infectious Disease"/>
            <person name="Wu L."/>
            <person name="Ma J."/>
        </authorList>
    </citation>
    <scope>NUCLEOTIDE SEQUENCE [LARGE SCALE GENOMIC DNA]</scope>
    <source>
        <strain evidence="8 9">YIM 94188</strain>
    </source>
</reference>
<proteinExistence type="inferred from homology"/>
<dbReference type="RefSeq" id="WP_379694648.1">
    <property type="nucleotide sequence ID" value="NZ_JBHSXH010000011.1"/>
</dbReference>
<comment type="function">
    <text evidence="7">Part of a complex that catalyzes the reversible reduction of CoM-S-S-CoB to the thiol-coenzymes H-S-CoM (coenzyme M) and H-S-CoB (coenzyme B).</text>
</comment>